<dbReference type="AlphaFoldDB" id="A0A6P0UX84"/>
<dbReference type="InterPro" id="IPR007344">
    <property type="entry name" value="GrpB/CoaE"/>
</dbReference>
<keyword evidence="2" id="KW-1185">Reference proteome</keyword>
<dbReference type="Proteomes" id="UP000468581">
    <property type="component" value="Unassembled WGS sequence"/>
</dbReference>
<dbReference type="Gene3D" id="3.30.460.10">
    <property type="entry name" value="Beta Polymerase, domain 2"/>
    <property type="match status" value="1"/>
</dbReference>
<dbReference type="PANTHER" id="PTHR34822">
    <property type="entry name" value="GRPB DOMAIN PROTEIN (AFU_ORTHOLOGUE AFUA_1G01530)"/>
    <property type="match status" value="1"/>
</dbReference>
<evidence type="ECO:0000313" key="2">
    <source>
        <dbReference type="Proteomes" id="UP000468581"/>
    </source>
</evidence>
<organism evidence="1 2">
    <name type="scientific">Leptobacterium flavescens</name>
    <dbReference type="NCBI Taxonomy" id="472055"/>
    <lineage>
        <taxon>Bacteria</taxon>
        <taxon>Pseudomonadati</taxon>
        <taxon>Bacteroidota</taxon>
        <taxon>Flavobacteriia</taxon>
        <taxon>Flavobacteriales</taxon>
        <taxon>Flavobacteriaceae</taxon>
        <taxon>Leptobacterium</taxon>
    </lineage>
</organism>
<sequence length="193" mass="23081">MKRTLKDLTREEWNKLFPIKLVEHNPDWTGIYEKEKTRIISNVEKEIILRIEHFGSSSIPGIRSKPYIDIMIEIPKELLFSKSVIKPFEDLGYSYFKVPERENIDAYMSFGKGYNLEGKKEQIYHIHMCPKENVMWDQIYFRDYLKSNRERARQYEELKLQLASEFQNDRGAYVLGKTDFIKETIDLINEIKS</sequence>
<proteinExistence type="predicted"/>
<dbReference type="RefSeq" id="WP_163608365.1">
    <property type="nucleotide sequence ID" value="NZ_JAABOO010000004.1"/>
</dbReference>
<dbReference type="InterPro" id="IPR043519">
    <property type="entry name" value="NT_sf"/>
</dbReference>
<reference evidence="1 2" key="1">
    <citation type="submission" date="2020-01" db="EMBL/GenBank/DDBJ databases">
        <title>Leptobacterium flavescens.</title>
        <authorList>
            <person name="Wang G."/>
        </authorList>
    </citation>
    <scope>NUCLEOTIDE SEQUENCE [LARGE SCALE GENOMIC DNA]</scope>
    <source>
        <strain evidence="1 2">KCTC 22160</strain>
    </source>
</reference>
<accession>A0A6P0UX84</accession>
<protein>
    <submittedName>
        <fullName evidence="1">GrpB family protein</fullName>
    </submittedName>
</protein>
<name>A0A6P0UX84_9FLAO</name>
<dbReference type="EMBL" id="JAABOO010000004">
    <property type="protein sequence ID" value="NER15066.1"/>
    <property type="molecule type" value="Genomic_DNA"/>
</dbReference>
<comment type="caution">
    <text evidence="1">The sequence shown here is derived from an EMBL/GenBank/DDBJ whole genome shotgun (WGS) entry which is preliminary data.</text>
</comment>
<gene>
    <name evidence="1" type="ORF">GWK08_16550</name>
</gene>
<dbReference type="Pfam" id="PF04229">
    <property type="entry name" value="GrpB"/>
    <property type="match status" value="1"/>
</dbReference>
<evidence type="ECO:0000313" key="1">
    <source>
        <dbReference type="EMBL" id="NER15066.1"/>
    </source>
</evidence>
<dbReference type="PANTHER" id="PTHR34822:SF1">
    <property type="entry name" value="GRPB FAMILY PROTEIN"/>
    <property type="match status" value="1"/>
</dbReference>
<dbReference type="SUPFAM" id="SSF81301">
    <property type="entry name" value="Nucleotidyltransferase"/>
    <property type="match status" value="1"/>
</dbReference>